<dbReference type="Gene3D" id="2.30.180.10">
    <property type="entry name" value="FAS1 domain"/>
    <property type="match status" value="1"/>
</dbReference>
<feature type="region of interest" description="Disordered" evidence="10">
    <location>
        <begin position="187"/>
        <end position="227"/>
    </location>
</feature>
<proteinExistence type="inferred from homology"/>
<evidence type="ECO:0000256" key="1">
    <source>
        <dbReference type="ARBA" id="ARBA00004609"/>
    </source>
</evidence>
<protein>
    <recommendedName>
        <fullName evidence="12">FAS1 domain-containing protein</fullName>
    </recommendedName>
</protein>
<keyword evidence="15" id="KW-1185">Reference proteome</keyword>
<evidence type="ECO:0000256" key="4">
    <source>
        <dbReference type="ARBA" id="ARBA00022622"/>
    </source>
</evidence>
<dbReference type="eggNOG" id="ENOG502R770">
    <property type="taxonomic scope" value="Eukaryota"/>
</dbReference>
<evidence type="ECO:0000256" key="2">
    <source>
        <dbReference type="ARBA" id="ARBA00007843"/>
    </source>
</evidence>
<reference evidence="14" key="2">
    <citation type="submission" date="2018-02" db="UniProtKB">
        <authorList>
            <consortium name="EnsemblPlants"/>
        </authorList>
    </citation>
    <scope>IDENTIFICATION</scope>
    <source>
        <strain evidence="14">Williams 82</strain>
    </source>
</reference>
<comment type="subcellular location">
    <subcellularLocation>
        <location evidence="1">Cell membrane</location>
        <topology evidence="1">Lipid-anchor</topology>
        <topology evidence="1">GPI-anchor</topology>
    </subcellularLocation>
</comment>
<dbReference type="GeneID" id="100527846"/>
<dbReference type="ExpressionAtlas" id="A0A0R0GWM0">
    <property type="expression patterns" value="baseline and differential"/>
</dbReference>
<evidence type="ECO:0000256" key="7">
    <source>
        <dbReference type="ARBA" id="ARBA00023136"/>
    </source>
</evidence>
<dbReference type="SMR" id="A0A0R0GWM0"/>
<feature type="chain" id="PRO_5014521457" description="FAS1 domain-containing protein" evidence="11">
    <location>
        <begin position="24"/>
        <end position="250"/>
    </location>
</feature>
<gene>
    <name evidence="14" type="primary">LOC100527846</name>
    <name evidence="13" type="ORF">GLYMA_13G293500</name>
</gene>
<evidence type="ECO:0000256" key="5">
    <source>
        <dbReference type="ARBA" id="ARBA00022729"/>
    </source>
</evidence>
<evidence type="ECO:0000256" key="11">
    <source>
        <dbReference type="SAM" id="SignalP"/>
    </source>
</evidence>
<evidence type="ECO:0000313" key="15">
    <source>
        <dbReference type="Proteomes" id="UP000008827"/>
    </source>
</evidence>
<dbReference type="InterPro" id="IPR000782">
    <property type="entry name" value="FAS1_domain"/>
</dbReference>
<comment type="similarity">
    <text evidence="2">Belongs to the fasciclin-like AGP family.</text>
</comment>
<dbReference type="GO" id="GO:0009834">
    <property type="term" value="P:plant-type secondary cell wall biogenesis"/>
    <property type="evidence" value="ECO:0000318"/>
    <property type="project" value="GO_Central"/>
</dbReference>
<organism evidence="13">
    <name type="scientific">Glycine max</name>
    <name type="common">Soybean</name>
    <name type="synonym">Glycine hispida</name>
    <dbReference type="NCBI Taxonomy" id="3847"/>
    <lineage>
        <taxon>Eukaryota</taxon>
        <taxon>Viridiplantae</taxon>
        <taxon>Streptophyta</taxon>
        <taxon>Embryophyta</taxon>
        <taxon>Tracheophyta</taxon>
        <taxon>Spermatophyta</taxon>
        <taxon>Magnoliopsida</taxon>
        <taxon>eudicotyledons</taxon>
        <taxon>Gunneridae</taxon>
        <taxon>Pentapetalae</taxon>
        <taxon>rosids</taxon>
        <taxon>fabids</taxon>
        <taxon>Fabales</taxon>
        <taxon>Fabaceae</taxon>
        <taxon>Papilionoideae</taxon>
        <taxon>50 kb inversion clade</taxon>
        <taxon>NPAAA clade</taxon>
        <taxon>indigoferoid/millettioid clade</taxon>
        <taxon>Phaseoleae</taxon>
        <taxon>Glycine</taxon>
        <taxon>Glycine subgen. Soja</taxon>
    </lineage>
</organism>
<evidence type="ECO:0000256" key="9">
    <source>
        <dbReference type="ARBA" id="ARBA00024686"/>
    </source>
</evidence>
<dbReference type="GO" id="GO:0005886">
    <property type="term" value="C:plasma membrane"/>
    <property type="evidence" value="ECO:0000318"/>
    <property type="project" value="GO_Central"/>
</dbReference>
<evidence type="ECO:0000256" key="10">
    <source>
        <dbReference type="SAM" id="MobiDB-lite"/>
    </source>
</evidence>
<sequence>MASKSFTLILLILTTFLMAQTQAQAPAPAPSGAVNLTAILEKGGQYTTLIKLLKDTQQLTQIESQLKSNSQGFTLFAPTDNAFQSLKPGALNDLSDDKKVKLILFHVTPKYYTISDLLTVSNPVRTQATEEEGTWGLNFTGQGGNQVNISTGVVQTQLNNALREKFPLAVYQVDKVLLPLELFGTTKTTHSSEAPSPKGSKSTPEIPSVGKAGGAPSPHGDKKDTNAANGRNVAFGLVVGLALICIEALH</sequence>
<dbReference type="AlphaFoldDB" id="A0A0R0GWM0"/>
<keyword evidence="4" id="KW-0336">GPI-anchor</keyword>
<feature type="signal peptide" evidence="11">
    <location>
        <begin position="1"/>
        <end position="23"/>
    </location>
</feature>
<dbReference type="PANTHER" id="PTHR32077">
    <property type="entry name" value="FASCICLIN-LIKE ARABINOGALACTAN PROTEIN"/>
    <property type="match status" value="1"/>
</dbReference>
<evidence type="ECO:0000313" key="13">
    <source>
        <dbReference type="EMBL" id="KRH22327.1"/>
    </source>
</evidence>
<dbReference type="GO" id="GO:0098552">
    <property type="term" value="C:side of membrane"/>
    <property type="evidence" value="ECO:0007669"/>
    <property type="project" value="UniProtKB-KW"/>
</dbReference>
<dbReference type="EMBL" id="CM000846">
    <property type="protein sequence ID" value="KRH22327.1"/>
    <property type="molecule type" value="Genomic_DNA"/>
</dbReference>
<dbReference type="RefSeq" id="NP_001238356.2">
    <property type="nucleotide sequence ID" value="NM_001251427.2"/>
</dbReference>
<evidence type="ECO:0000256" key="3">
    <source>
        <dbReference type="ARBA" id="ARBA00022475"/>
    </source>
</evidence>
<dbReference type="Proteomes" id="UP000008827">
    <property type="component" value="Chromosome 13"/>
</dbReference>
<keyword evidence="4" id="KW-0449">Lipoprotein</keyword>
<reference evidence="13" key="3">
    <citation type="submission" date="2018-07" db="EMBL/GenBank/DDBJ databases">
        <title>WGS assembly of Glycine max.</title>
        <authorList>
            <person name="Schmutz J."/>
            <person name="Cannon S."/>
            <person name="Schlueter J."/>
            <person name="Ma J."/>
            <person name="Mitros T."/>
            <person name="Nelson W."/>
            <person name="Hyten D."/>
            <person name="Song Q."/>
            <person name="Thelen J."/>
            <person name="Cheng J."/>
            <person name="Xu D."/>
            <person name="Hellsten U."/>
            <person name="May G."/>
            <person name="Yu Y."/>
            <person name="Sakurai T."/>
            <person name="Umezawa T."/>
            <person name="Bhattacharyya M."/>
            <person name="Sandhu D."/>
            <person name="Valliyodan B."/>
            <person name="Lindquist E."/>
            <person name="Peto M."/>
            <person name="Grant D."/>
            <person name="Shu S."/>
            <person name="Goodstein D."/>
            <person name="Barry K."/>
            <person name="Futrell-Griggs M."/>
            <person name="Abernathy B."/>
            <person name="Du J."/>
            <person name="Tian Z."/>
            <person name="Zhu L."/>
            <person name="Gill N."/>
            <person name="Joshi T."/>
            <person name="Libault M."/>
            <person name="Sethuraman A."/>
            <person name="Zhang X."/>
            <person name="Shinozaki K."/>
            <person name="Nguyen H."/>
            <person name="Wing R."/>
            <person name="Cregan P."/>
            <person name="Specht J."/>
            <person name="Grimwood J."/>
            <person name="Rokhsar D."/>
            <person name="Stacey G."/>
            <person name="Shoemaker R."/>
            <person name="Jackson S."/>
        </authorList>
    </citation>
    <scope>NUCLEOTIDE SEQUENCE</scope>
    <source>
        <tissue evidence="13">Callus</tissue>
    </source>
</reference>
<dbReference type="SUPFAM" id="SSF82153">
    <property type="entry name" value="FAS1 domain"/>
    <property type="match status" value="1"/>
</dbReference>
<keyword evidence="6" id="KW-0654">Proteoglycan</keyword>
<dbReference type="PANTHER" id="PTHR32077:SF54">
    <property type="entry name" value="FASCICLIN-LIKE ARABINOGALACTAN PROTEIN 13-RELATED"/>
    <property type="match status" value="1"/>
</dbReference>
<accession>A0A0R0GWM0</accession>
<dbReference type="InterPro" id="IPR036378">
    <property type="entry name" value="FAS1_dom_sf"/>
</dbReference>
<dbReference type="InterPro" id="IPR045003">
    <property type="entry name" value="FLA_A"/>
</dbReference>
<name>A0A0R0GWM0_SOYBN</name>
<dbReference type="EnsemblPlants" id="KRH22327">
    <property type="protein sequence ID" value="KRH22327"/>
    <property type="gene ID" value="GLYMA_13G293500"/>
</dbReference>
<dbReference type="Gramene" id="KRH22327">
    <property type="protein sequence ID" value="KRH22327"/>
    <property type="gene ID" value="GLYMA_13G293500"/>
</dbReference>
<evidence type="ECO:0000256" key="8">
    <source>
        <dbReference type="ARBA" id="ARBA00023180"/>
    </source>
</evidence>
<dbReference type="Pfam" id="PF02469">
    <property type="entry name" value="Fasciclin"/>
    <property type="match status" value="1"/>
</dbReference>
<evidence type="ECO:0000256" key="6">
    <source>
        <dbReference type="ARBA" id="ARBA00022974"/>
    </source>
</evidence>
<dbReference type="PaxDb" id="3847-GLYMA13G36930.1"/>
<dbReference type="PROSITE" id="PS50213">
    <property type="entry name" value="FAS1"/>
    <property type="match status" value="1"/>
</dbReference>
<dbReference type="OMA" id="WEGVAIM"/>
<feature type="domain" description="FAS1" evidence="12">
    <location>
        <begin position="33"/>
        <end position="177"/>
    </location>
</feature>
<evidence type="ECO:0000313" key="14">
    <source>
        <dbReference type="EnsemblPlants" id="KRH22327"/>
    </source>
</evidence>
<feature type="compositionally biased region" description="Polar residues" evidence="10">
    <location>
        <begin position="187"/>
        <end position="205"/>
    </location>
</feature>
<reference evidence="13 14" key="1">
    <citation type="journal article" date="2010" name="Nature">
        <title>Genome sequence of the palaeopolyploid soybean.</title>
        <authorList>
            <person name="Schmutz J."/>
            <person name="Cannon S.B."/>
            <person name="Schlueter J."/>
            <person name="Ma J."/>
            <person name="Mitros T."/>
            <person name="Nelson W."/>
            <person name="Hyten D.L."/>
            <person name="Song Q."/>
            <person name="Thelen J.J."/>
            <person name="Cheng J."/>
            <person name="Xu D."/>
            <person name="Hellsten U."/>
            <person name="May G.D."/>
            <person name="Yu Y."/>
            <person name="Sakurai T."/>
            <person name="Umezawa T."/>
            <person name="Bhattacharyya M.K."/>
            <person name="Sandhu D."/>
            <person name="Valliyodan B."/>
            <person name="Lindquist E."/>
            <person name="Peto M."/>
            <person name="Grant D."/>
            <person name="Shu S."/>
            <person name="Goodstein D."/>
            <person name="Barry K."/>
            <person name="Futrell-Griggs M."/>
            <person name="Abernathy B."/>
            <person name="Du J."/>
            <person name="Tian Z."/>
            <person name="Zhu L."/>
            <person name="Gill N."/>
            <person name="Joshi T."/>
            <person name="Libault M."/>
            <person name="Sethuraman A."/>
            <person name="Zhang X.-C."/>
            <person name="Shinozaki K."/>
            <person name="Nguyen H.T."/>
            <person name="Wing R.A."/>
            <person name="Cregan P."/>
            <person name="Specht J."/>
            <person name="Grimwood J."/>
            <person name="Rokhsar D."/>
            <person name="Stacey G."/>
            <person name="Shoemaker R.C."/>
            <person name="Jackson S.A."/>
        </authorList>
    </citation>
    <scope>NUCLEOTIDE SEQUENCE [LARGE SCALE GENOMIC DNA]</scope>
    <source>
        <strain evidence="14">cv. Williams 82</strain>
        <tissue evidence="13">Callus</tissue>
    </source>
</reference>
<evidence type="ECO:0000259" key="12">
    <source>
        <dbReference type="PROSITE" id="PS50213"/>
    </source>
</evidence>
<keyword evidence="5 11" id="KW-0732">Signal</keyword>
<dbReference type="SMART" id="SM00554">
    <property type="entry name" value="FAS1"/>
    <property type="match status" value="1"/>
</dbReference>
<comment type="function">
    <text evidence="9">May be a cell surface adhesion protein.</text>
</comment>
<dbReference type="OrthoDB" id="286301at2759"/>
<keyword evidence="8" id="KW-0325">Glycoprotein</keyword>
<keyword evidence="7" id="KW-0472">Membrane</keyword>
<keyword evidence="3" id="KW-1003">Cell membrane</keyword>
<dbReference type="FunFam" id="2.30.180.10:FF:000006">
    <property type="entry name" value="Fasciclin-like arabinogalactan protein 11"/>
    <property type="match status" value="1"/>
</dbReference>
<dbReference type="STRING" id="3847.A0A0R0GWM0"/>